<dbReference type="EMBL" id="BAABDO010000013">
    <property type="protein sequence ID" value="GAA4133361.1"/>
    <property type="molecule type" value="Genomic_DNA"/>
</dbReference>
<dbReference type="RefSeq" id="WP_345018594.1">
    <property type="nucleotide sequence ID" value="NZ_BAABDO010000013.1"/>
</dbReference>
<comment type="caution">
    <text evidence="2">The sequence shown here is derived from an EMBL/GenBank/DDBJ whole genome shotgun (WGS) entry which is preliminary data.</text>
</comment>
<evidence type="ECO:0000256" key="1">
    <source>
        <dbReference type="SAM" id="MobiDB-lite"/>
    </source>
</evidence>
<evidence type="ECO:0000313" key="2">
    <source>
        <dbReference type="EMBL" id="GAA4133361.1"/>
    </source>
</evidence>
<accession>A0ABP7YAY8</accession>
<name>A0ABP7YAY8_9ACTN</name>
<proteinExistence type="predicted"/>
<sequence>MGDLHDNTDRTGAARAGGRAGGKGAGRDRRAGGDARRGEVRRDDTRRSEARRSEARRDEARPEDARRTGQVRRTPDKAKRTEAAKKIRAMFEPKL</sequence>
<feature type="region of interest" description="Disordered" evidence="1">
    <location>
        <begin position="1"/>
        <end position="83"/>
    </location>
</feature>
<keyword evidence="3" id="KW-1185">Reference proteome</keyword>
<evidence type="ECO:0000313" key="3">
    <source>
        <dbReference type="Proteomes" id="UP001500266"/>
    </source>
</evidence>
<reference evidence="3" key="1">
    <citation type="journal article" date="2019" name="Int. J. Syst. Evol. Microbiol.">
        <title>The Global Catalogue of Microorganisms (GCM) 10K type strain sequencing project: providing services to taxonomists for standard genome sequencing and annotation.</title>
        <authorList>
            <consortium name="The Broad Institute Genomics Platform"/>
            <consortium name="The Broad Institute Genome Sequencing Center for Infectious Disease"/>
            <person name="Wu L."/>
            <person name="Ma J."/>
        </authorList>
    </citation>
    <scope>NUCLEOTIDE SEQUENCE [LARGE SCALE GENOMIC DNA]</scope>
    <source>
        <strain evidence="3">JCM 17316</strain>
    </source>
</reference>
<gene>
    <name evidence="2" type="ORF">GCM10022416_14120</name>
</gene>
<protein>
    <submittedName>
        <fullName evidence="2">Uncharacterized protein</fullName>
    </submittedName>
</protein>
<dbReference type="Proteomes" id="UP001500266">
    <property type="component" value="Unassembled WGS sequence"/>
</dbReference>
<organism evidence="2 3">
    <name type="scientific">Actinomadura keratinilytica</name>
    <dbReference type="NCBI Taxonomy" id="547461"/>
    <lineage>
        <taxon>Bacteria</taxon>
        <taxon>Bacillati</taxon>
        <taxon>Actinomycetota</taxon>
        <taxon>Actinomycetes</taxon>
        <taxon>Streptosporangiales</taxon>
        <taxon>Thermomonosporaceae</taxon>
        <taxon>Actinomadura</taxon>
    </lineage>
</organism>
<feature type="compositionally biased region" description="Basic and acidic residues" evidence="1">
    <location>
        <begin position="25"/>
        <end position="83"/>
    </location>
</feature>